<feature type="compositionally biased region" description="Basic and acidic residues" evidence="7">
    <location>
        <begin position="154"/>
        <end position="179"/>
    </location>
</feature>
<evidence type="ECO:0000256" key="1">
    <source>
        <dbReference type="ARBA" id="ARBA00004123"/>
    </source>
</evidence>
<dbReference type="InterPro" id="IPR013083">
    <property type="entry name" value="Znf_RING/FYVE/PHD"/>
</dbReference>
<keyword evidence="2" id="KW-0479">Metal-binding</keyword>
<dbReference type="InterPro" id="IPR001965">
    <property type="entry name" value="Znf_PHD"/>
</dbReference>
<feature type="compositionally biased region" description="Gly residues" evidence="7">
    <location>
        <begin position="1"/>
        <end position="10"/>
    </location>
</feature>
<dbReference type="Pfam" id="PF00628">
    <property type="entry name" value="PHD"/>
    <property type="match status" value="1"/>
</dbReference>
<evidence type="ECO:0000259" key="9">
    <source>
        <dbReference type="PROSITE" id="PS50827"/>
    </source>
</evidence>
<dbReference type="PROSITE" id="PS50827">
    <property type="entry name" value="DDT"/>
    <property type="match status" value="1"/>
</dbReference>
<evidence type="ECO:0000256" key="5">
    <source>
        <dbReference type="ARBA" id="ARBA00023242"/>
    </source>
</evidence>
<evidence type="ECO:0000259" key="8">
    <source>
        <dbReference type="PROSITE" id="PS50016"/>
    </source>
</evidence>
<evidence type="ECO:0000313" key="10">
    <source>
        <dbReference type="EMBL" id="CAA7405958.1"/>
    </source>
</evidence>
<proteinExistence type="predicted"/>
<dbReference type="Pfam" id="PF15612">
    <property type="entry name" value="WHIM1"/>
    <property type="match status" value="1"/>
</dbReference>
<dbReference type="InterPro" id="IPR056618">
    <property type="entry name" value="Chromo_PTM"/>
</dbReference>
<dbReference type="GO" id="GO:0000785">
    <property type="term" value="C:chromatin"/>
    <property type="evidence" value="ECO:0007669"/>
    <property type="project" value="UniProtKB-ARBA"/>
</dbReference>
<dbReference type="InterPro" id="IPR018501">
    <property type="entry name" value="DDT_dom"/>
</dbReference>
<dbReference type="InterPro" id="IPR011011">
    <property type="entry name" value="Znf_FYVE_PHD"/>
</dbReference>
<dbReference type="Gene3D" id="3.30.40.10">
    <property type="entry name" value="Zinc/RING finger domain, C3HC4 (zinc finger)"/>
    <property type="match status" value="2"/>
</dbReference>
<feature type="region of interest" description="Disordered" evidence="7">
    <location>
        <begin position="1343"/>
        <end position="1369"/>
    </location>
</feature>
<evidence type="ECO:0000256" key="7">
    <source>
        <dbReference type="SAM" id="MobiDB-lite"/>
    </source>
</evidence>
<comment type="subcellular location">
    <subcellularLocation>
        <location evidence="1">Nucleus</location>
    </subcellularLocation>
</comment>
<dbReference type="PANTHER" id="PTHR46508">
    <property type="entry name" value="PHD FINGER FAMILY PROTEIN"/>
    <property type="match status" value="1"/>
</dbReference>
<keyword evidence="4" id="KW-0862">Zinc</keyword>
<dbReference type="SUPFAM" id="SSF57903">
    <property type="entry name" value="FYVE/PHD zinc finger"/>
    <property type="match status" value="3"/>
</dbReference>
<evidence type="ECO:0000313" key="11">
    <source>
        <dbReference type="Proteomes" id="UP000663760"/>
    </source>
</evidence>
<dbReference type="Proteomes" id="UP000663760">
    <property type="component" value="Chromosome 12"/>
</dbReference>
<dbReference type="InterPro" id="IPR028942">
    <property type="entry name" value="WHIM1_dom"/>
</dbReference>
<gene>
    <name evidence="10" type="ORF">SI8410_12016636</name>
</gene>
<dbReference type="Pfam" id="PF02791">
    <property type="entry name" value="DDT"/>
    <property type="match status" value="1"/>
</dbReference>
<dbReference type="InterPro" id="IPR019786">
    <property type="entry name" value="Zinc_finger_PHD-type_CS"/>
</dbReference>
<keyword evidence="11" id="KW-1185">Reference proteome</keyword>
<dbReference type="InterPro" id="IPR019787">
    <property type="entry name" value="Znf_PHD-finger"/>
</dbReference>
<dbReference type="PROSITE" id="PS01359">
    <property type="entry name" value="ZF_PHD_1"/>
    <property type="match status" value="1"/>
</dbReference>
<dbReference type="GO" id="GO:0008270">
    <property type="term" value="F:zinc ion binding"/>
    <property type="evidence" value="ECO:0007669"/>
    <property type="project" value="UniProtKB-KW"/>
</dbReference>
<feature type="domain" description="PHD-type" evidence="8">
    <location>
        <begin position="438"/>
        <end position="485"/>
    </location>
</feature>
<feature type="region of interest" description="Disordered" evidence="7">
    <location>
        <begin position="145"/>
        <end position="194"/>
    </location>
</feature>
<feature type="region of interest" description="Disordered" evidence="7">
    <location>
        <begin position="1"/>
        <end position="77"/>
    </location>
</feature>
<dbReference type="Pfam" id="PF24294">
    <property type="entry name" value="Chromo_PTM"/>
    <property type="match status" value="1"/>
</dbReference>
<sequence>MPGPVGGFGAAGESALPADVRQRKRKGRGRGRKGKLRRGVARDHGGLSVSVEAADGEGGKALENGSSPVAADDVMGDGWREENGTFCAVDEVEMKVNGVGDAGVRELNGIGSPRADGVGQFEDDREFGSKCVAFFEAGGNEAVELKPVSSSGPKLERELRNGGDVDAHGNGDASSKDGEDAPLEAPRKRRRLSAKVAITPDMPLRRSARRAATATALSDPYVDFSSKNAKREKRALEKKPSIVVDDEILVMPPSSKDLEIDGLPVLDVFSVYSCLRSFSTLIFLSPFSLKAFVAALKCNIANSLIDAVHYSILQALKRHLEALSEEGSKFASNCLRNLNWELLDTVNWPLYVAEYLLIHRPEMCSGVKLLNGEYYDQSAASKLEILRHLCDDVIEVEVIRAEINKRMLKLETNVDTGQNTNIDMKGRADFEEMSDGNSDWCCLCGMDGSLICCDGCPAAFHSRCVGMAGDLLPEGEWFCPECMVQKFDGNMKTLKSFQGAEVLGTDRHGRIYFCSCGYLLVSEPPDRNPSYRYYNGNDVHDVIELLKLSYTSHARLISSITDHWGIPVLPTGSSLHCNPEISRENVDVSHQLVSKTISPLKDGMVEGVNIIHKECHVDSTFGGVSHGQTALKSCNFASGARIAEDSAMSLPILGCTDTPMLEKAEDTCSMASPVGRGNFSSKVSDPMQEIRDEVSSLDKKLLLHEKSNEARPVLLEELSDYVNWYSFGRVTSSVGELITKSSNDITKSYNLSADDIMSAQLRAIYKKSINQYWSAVQRLPVNAQKEVCGWCFACKNPSEQECLLRVIENKMLVGSRSRTLYLHSKDNRKSHIVSAIHHILQIEDNVHGLLSGPWHNPYHKKQWRKNVLKAVDVMSLKHPLLTLELHLRRVALSSEWMKPVDSTLTVGSGSYVLSNAVQIYPRYGGGKKQAKKNSESKSIPYLGLRPLASFGSISDAYWWRGGRLSRQVFNWNMLPKSLVSKGGRQAGCKKILGILYLEGSEFARRSKYVAWRAAVEMSKNVAQLMYQVKDLDSNIRWTDLSNSNPLPMLGKEYRKSLKPLWKATICQKSEDEGLVKYLLDFGKRKSFPDVVTKHGVLQEDSSNESKKYWLDESYVPINLLKTFEARKLEKMLKRASLKVVSDKKGKCKMAKPRREKGLSYLLSRGENSDQYLCRHCGKLVREREEAVNCQFCKGFIHRRHFRVPKGAITTTYRCYACKDKKPAGYKHKKFMNNTEDVKLPNKWDDKKVLPRGKRKNVLDRDTKILHDRMGISTLDGCNRRKSFKHSGEKIVDGYEDRKRGNGRKDKKLTDELKERKLESRSKRRTRKPVKCKILAVRKSERLAKKKKHAGKIKKQKVGFKKGHKLQTRKGRRVTAKVSKEGINWHKRQRTGIRPPFWLNGLLWTRKAFDERAIHFRETSVLLPSSNSKANIEPVCSLCHQEYDSHVIYVGCESCGDWFHGDAFALNLGNINNIRGFKCHRCRTQSMPLCPYLNAAVSEANLLKDKNLGVNHLDDCQKLQCVVYNNEDLPHDHCCSEIGHGQKFMDEGCQTDSYAGGE</sequence>
<dbReference type="SMART" id="SM00571">
    <property type="entry name" value="DDT"/>
    <property type="match status" value="1"/>
</dbReference>
<feature type="compositionally biased region" description="Basic and acidic residues" evidence="7">
    <location>
        <begin position="1288"/>
        <end position="1320"/>
    </location>
</feature>
<dbReference type="EMBL" id="LR746275">
    <property type="protein sequence ID" value="CAA7405958.1"/>
    <property type="molecule type" value="Genomic_DNA"/>
</dbReference>
<feature type="region of interest" description="Disordered" evidence="7">
    <location>
        <begin position="1288"/>
        <end position="1328"/>
    </location>
</feature>
<keyword evidence="3 6" id="KW-0863">Zinc-finger</keyword>
<protein>
    <submittedName>
        <fullName evidence="10">Uncharacterized protein</fullName>
    </submittedName>
</protein>
<dbReference type="OrthoDB" id="784962at2759"/>
<accession>A0A7I8L9K5</accession>
<evidence type="ECO:0000256" key="2">
    <source>
        <dbReference type="ARBA" id="ARBA00022723"/>
    </source>
</evidence>
<dbReference type="GO" id="GO:0005634">
    <property type="term" value="C:nucleus"/>
    <property type="evidence" value="ECO:0007669"/>
    <property type="project" value="UniProtKB-SubCell"/>
</dbReference>
<keyword evidence="5" id="KW-0539">Nucleus</keyword>
<name>A0A7I8L9K5_SPIIN</name>
<organism evidence="10 11">
    <name type="scientific">Spirodela intermedia</name>
    <name type="common">Intermediate duckweed</name>
    <dbReference type="NCBI Taxonomy" id="51605"/>
    <lineage>
        <taxon>Eukaryota</taxon>
        <taxon>Viridiplantae</taxon>
        <taxon>Streptophyta</taxon>
        <taxon>Embryophyta</taxon>
        <taxon>Tracheophyta</taxon>
        <taxon>Spermatophyta</taxon>
        <taxon>Magnoliopsida</taxon>
        <taxon>Liliopsida</taxon>
        <taxon>Araceae</taxon>
        <taxon>Lemnoideae</taxon>
        <taxon>Spirodela</taxon>
    </lineage>
</organism>
<feature type="compositionally biased region" description="Basic residues" evidence="7">
    <location>
        <begin position="22"/>
        <end position="39"/>
    </location>
</feature>
<evidence type="ECO:0000256" key="3">
    <source>
        <dbReference type="ARBA" id="ARBA00022771"/>
    </source>
</evidence>
<feature type="domain" description="DDT" evidence="9">
    <location>
        <begin position="262"/>
        <end position="322"/>
    </location>
</feature>
<dbReference type="SMART" id="SM00249">
    <property type="entry name" value="PHD"/>
    <property type="match status" value="2"/>
</dbReference>
<reference evidence="10" key="1">
    <citation type="submission" date="2020-02" db="EMBL/GenBank/DDBJ databases">
        <authorList>
            <person name="Scholz U."/>
            <person name="Mascher M."/>
            <person name="Fiebig A."/>
        </authorList>
    </citation>
    <scope>NUCLEOTIDE SEQUENCE</scope>
</reference>
<dbReference type="PROSITE" id="PS50016">
    <property type="entry name" value="ZF_PHD_2"/>
    <property type="match status" value="1"/>
</dbReference>
<evidence type="ECO:0000256" key="4">
    <source>
        <dbReference type="ARBA" id="ARBA00022833"/>
    </source>
</evidence>
<evidence type="ECO:0000256" key="6">
    <source>
        <dbReference type="PROSITE-ProRule" id="PRU00146"/>
    </source>
</evidence>
<dbReference type="PANTHER" id="PTHR46508:SF5">
    <property type="entry name" value="PHD-FINGER AND DNA BINDING DOMAIN-CONTAINING PROTEIN"/>
    <property type="match status" value="1"/>
</dbReference>